<name>K0KGY9_WICCF</name>
<dbReference type="AlphaFoldDB" id="K0KGY9"/>
<dbReference type="GO" id="GO:0006338">
    <property type="term" value="P:chromatin remodeling"/>
    <property type="evidence" value="ECO:0007669"/>
    <property type="project" value="InterPro"/>
</dbReference>
<dbReference type="Proteomes" id="UP000009328">
    <property type="component" value="Unassembled WGS sequence"/>
</dbReference>
<accession>K0KGY9</accession>
<evidence type="ECO:0000256" key="1">
    <source>
        <dbReference type="SAM" id="MobiDB-lite"/>
    </source>
</evidence>
<feature type="compositionally biased region" description="Basic and acidic residues" evidence="1">
    <location>
        <begin position="217"/>
        <end position="229"/>
    </location>
</feature>
<feature type="compositionally biased region" description="Basic and acidic residues" evidence="1">
    <location>
        <begin position="176"/>
        <end position="201"/>
    </location>
</feature>
<keyword evidence="2" id="KW-0378">Hydrolase</keyword>
<dbReference type="GO" id="GO:0004523">
    <property type="term" value="F:RNA-DNA hybrid ribonuclease activity"/>
    <property type="evidence" value="ECO:0007669"/>
    <property type="project" value="UniProtKB-EC"/>
</dbReference>
<proteinExistence type="predicted"/>
<comment type="caution">
    <text evidence="2">The sequence shown here is derived from an EMBL/GenBank/DDBJ whole genome shotgun (WGS) entry which is preliminary data.</text>
</comment>
<feature type="compositionally biased region" description="Low complexity" evidence="1">
    <location>
        <begin position="83"/>
        <end position="96"/>
    </location>
</feature>
<gene>
    <name evidence="2" type="primary">RNH1</name>
    <name evidence="2" type="ORF">BN7_4024</name>
</gene>
<keyword evidence="3" id="KW-1185">Reference proteome</keyword>
<protein>
    <submittedName>
        <fullName evidence="2">Ribonuclease H</fullName>
        <ecNumber evidence="2">3.1.26.4</ecNumber>
    </submittedName>
</protein>
<dbReference type="HOGENOM" id="CLU_1095003_0_0_1"/>
<evidence type="ECO:0000313" key="2">
    <source>
        <dbReference type="EMBL" id="CCH44460.1"/>
    </source>
</evidence>
<dbReference type="GO" id="GO:0031011">
    <property type="term" value="C:Ino80 complex"/>
    <property type="evidence" value="ECO:0007669"/>
    <property type="project" value="InterPro"/>
</dbReference>
<dbReference type="InterPro" id="IPR013175">
    <property type="entry name" value="INO80_su_Ies4"/>
</dbReference>
<evidence type="ECO:0000313" key="3">
    <source>
        <dbReference type="Proteomes" id="UP000009328"/>
    </source>
</evidence>
<dbReference type="EMBL" id="CAIF01000129">
    <property type="protein sequence ID" value="CCH44460.1"/>
    <property type="molecule type" value="Genomic_DNA"/>
</dbReference>
<feature type="compositionally biased region" description="Low complexity" evidence="1">
    <location>
        <begin position="104"/>
        <end position="115"/>
    </location>
</feature>
<dbReference type="EC" id="3.1.26.4" evidence="2"/>
<feature type="compositionally biased region" description="Polar residues" evidence="1">
    <location>
        <begin position="61"/>
        <end position="75"/>
    </location>
</feature>
<feature type="compositionally biased region" description="Low complexity" evidence="1">
    <location>
        <begin position="35"/>
        <end position="45"/>
    </location>
</feature>
<feature type="region of interest" description="Disordered" evidence="1">
    <location>
        <begin position="13"/>
        <end position="254"/>
    </location>
</feature>
<dbReference type="InParanoid" id="K0KGY9"/>
<sequence>MAKSKIVTLKLSTETLKKFPVENTLNQTKQRRKSSASSKSSNSSAGNQLATPSPVKKEQSTNDLESPSRPVTPTGESKKKGGRASASSGAGRGNAKTAKRSILSSPAPESSPGPSDVNVKSGLGKTVTTGEDVSREENNEKQGLQNGGLVRKWVKKPVDITSFTGYNIEFHSWTGGKRDKPKDDDTNADLKETLVKKEDGTTPKPSGLKVQIKLNNKRLDNDSNVDSRDQSPAFPDEASSIATSPEGSNVATPN</sequence>
<feature type="compositionally biased region" description="Polar residues" evidence="1">
    <location>
        <begin position="240"/>
        <end position="254"/>
    </location>
</feature>
<reference evidence="2 3" key="1">
    <citation type="journal article" date="2012" name="Eukaryot. Cell">
        <title>Draft genome sequence of Wickerhamomyces ciferrii NRRL Y-1031 F-60-10.</title>
        <authorList>
            <person name="Schneider J."/>
            <person name="Andrea H."/>
            <person name="Blom J."/>
            <person name="Jaenicke S."/>
            <person name="Ruckert C."/>
            <person name="Schorsch C."/>
            <person name="Szczepanowski R."/>
            <person name="Farwick M."/>
            <person name="Goesmann A."/>
            <person name="Puhler A."/>
            <person name="Schaffer S."/>
            <person name="Tauch A."/>
            <person name="Kohler T."/>
            <person name="Brinkrolf K."/>
        </authorList>
    </citation>
    <scope>NUCLEOTIDE SEQUENCE [LARGE SCALE GENOMIC DNA]</scope>
    <source>
        <strain evidence="3">ATCC 14091 / BCRC 22168 / CBS 111 / JCM 3599 / NBRC 0793 / NRRL Y-1031 F-60-10</strain>
    </source>
</reference>
<organism evidence="2 3">
    <name type="scientific">Wickerhamomyces ciferrii (strain ATCC 14091 / BCRC 22168 / CBS 111 / JCM 3599 / NBRC 0793 / NRRL Y-1031 F-60-10)</name>
    <name type="common">Yeast</name>
    <name type="synonym">Pichia ciferrii</name>
    <dbReference type="NCBI Taxonomy" id="1206466"/>
    <lineage>
        <taxon>Eukaryota</taxon>
        <taxon>Fungi</taxon>
        <taxon>Dikarya</taxon>
        <taxon>Ascomycota</taxon>
        <taxon>Saccharomycotina</taxon>
        <taxon>Saccharomycetes</taxon>
        <taxon>Phaffomycetales</taxon>
        <taxon>Wickerhamomycetaceae</taxon>
        <taxon>Wickerhamomyces</taxon>
    </lineage>
</organism>
<dbReference type="Pfam" id="PF08193">
    <property type="entry name" value="INO80_Ies4"/>
    <property type="match status" value="1"/>
</dbReference>